<evidence type="ECO:0000259" key="6">
    <source>
        <dbReference type="Pfam" id="PF00155"/>
    </source>
</evidence>
<keyword evidence="4" id="KW-0808">Transferase</keyword>
<proteinExistence type="inferred from homology"/>
<dbReference type="EMBL" id="LJGU01000114">
    <property type="protein sequence ID" value="OEV04185.1"/>
    <property type="molecule type" value="Genomic_DNA"/>
</dbReference>
<dbReference type="Pfam" id="PF00155">
    <property type="entry name" value="Aminotran_1_2"/>
    <property type="match status" value="1"/>
</dbReference>
<dbReference type="InterPro" id="IPR004839">
    <property type="entry name" value="Aminotransferase_I/II_large"/>
</dbReference>
<comment type="similarity">
    <text evidence="2">Belongs to the class-I pyridoxal-phosphate-dependent aminotransferase family.</text>
</comment>
<dbReference type="PANTHER" id="PTHR46383">
    <property type="entry name" value="ASPARTATE AMINOTRANSFERASE"/>
    <property type="match status" value="1"/>
</dbReference>
<protein>
    <recommendedName>
        <fullName evidence="6">Aminotransferase class I/classII large domain-containing protein</fullName>
    </recommendedName>
</protein>
<dbReference type="Gene3D" id="3.40.640.10">
    <property type="entry name" value="Type I PLP-dependent aspartate aminotransferase-like (Major domain)"/>
    <property type="match status" value="1"/>
</dbReference>
<keyword evidence="8" id="KW-1185">Reference proteome</keyword>
<dbReference type="STRING" id="1075402.AN216_08230"/>
<dbReference type="GO" id="GO:0006520">
    <property type="term" value="P:amino acid metabolic process"/>
    <property type="evidence" value="ECO:0007669"/>
    <property type="project" value="InterPro"/>
</dbReference>
<dbReference type="GO" id="GO:0030170">
    <property type="term" value="F:pyridoxal phosphate binding"/>
    <property type="evidence" value="ECO:0007669"/>
    <property type="project" value="InterPro"/>
</dbReference>
<dbReference type="OrthoDB" id="2192472at2"/>
<gene>
    <name evidence="7" type="ORF">AN216_08230</name>
</gene>
<comment type="cofactor">
    <cofactor evidence="1">
        <name>pyridoxal 5'-phosphate</name>
        <dbReference type="ChEBI" id="CHEBI:597326"/>
    </cofactor>
</comment>
<evidence type="ECO:0000313" key="8">
    <source>
        <dbReference type="Proteomes" id="UP000176101"/>
    </source>
</evidence>
<feature type="domain" description="Aminotransferase class I/classII large" evidence="6">
    <location>
        <begin position="87"/>
        <end position="352"/>
    </location>
</feature>
<sequence>MRQSDTVTAACGYWRRRGLSTEPEQVVAAPGAALLLLALLAAVGDGTRDQADPADSADAPATLGLAARHPRVPARGDVLLPCPTADWHAAQAGLLSRQAHPVSVPAECGGIPDPVALRETVRRVRAGGGAPRVLLLSVADDPTGTIASPELLHEVCEAAVDEGLLIISDESWRDTAHDPRETVVVSPAEMLGHGGRDSVVVLAGLEVSLLPDGPQAGIARFPASPYGHRLSARVREILETLHAGPHGADDAAIAAALTEPAAVRKRLAAESAVYGARAAALHTVLTEAGALCRPPRVGWFLYADLEQWRSRLAARGVTDAPGLEAELVRRLGPYVSGGHRFGDEPGGLRVRLSADVLGTERAAGPEQVPEQVPEEAAVRRVRTELAELLGDGAGTA</sequence>
<evidence type="ECO:0000256" key="4">
    <source>
        <dbReference type="ARBA" id="ARBA00022679"/>
    </source>
</evidence>
<dbReference type="GO" id="GO:0008483">
    <property type="term" value="F:transaminase activity"/>
    <property type="evidence" value="ECO:0007669"/>
    <property type="project" value="UniProtKB-KW"/>
</dbReference>
<reference evidence="7 8" key="1">
    <citation type="journal article" date="2016" name="Front. Microbiol.">
        <title>Comparative Genomics Analysis of Streptomyces Species Reveals Their Adaptation to the Marine Environment and Their Diversity at the Genomic Level.</title>
        <authorList>
            <person name="Tian X."/>
            <person name="Zhang Z."/>
            <person name="Yang T."/>
            <person name="Chen M."/>
            <person name="Li J."/>
            <person name="Chen F."/>
            <person name="Yang J."/>
            <person name="Li W."/>
            <person name="Zhang B."/>
            <person name="Zhang Z."/>
            <person name="Wu J."/>
            <person name="Zhang C."/>
            <person name="Long L."/>
            <person name="Xiao J."/>
        </authorList>
    </citation>
    <scope>NUCLEOTIDE SEQUENCE [LARGE SCALE GENOMIC DNA]</scope>
    <source>
        <strain evidence="7 8">SCSIO 02100</strain>
    </source>
</reference>
<evidence type="ECO:0000256" key="2">
    <source>
        <dbReference type="ARBA" id="ARBA00007441"/>
    </source>
</evidence>
<evidence type="ECO:0000256" key="5">
    <source>
        <dbReference type="ARBA" id="ARBA00022898"/>
    </source>
</evidence>
<dbReference type="InterPro" id="IPR015424">
    <property type="entry name" value="PyrdxlP-dep_Trfase"/>
</dbReference>
<name>A0A1E7KJT7_9ACTN</name>
<keyword evidence="5" id="KW-0663">Pyridoxal phosphate</keyword>
<dbReference type="InterPro" id="IPR015421">
    <property type="entry name" value="PyrdxlP-dep_Trfase_major"/>
</dbReference>
<dbReference type="SUPFAM" id="SSF53383">
    <property type="entry name" value="PLP-dependent transferases"/>
    <property type="match status" value="1"/>
</dbReference>
<evidence type="ECO:0000256" key="3">
    <source>
        <dbReference type="ARBA" id="ARBA00022576"/>
    </source>
</evidence>
<organism evidence="7 8">
    <name type="scientific">Streptomyces oceani</name>
    <dbReference type="NCBI Taxonomy" id="1075402"/>
    <lineage>
        <taxon>Bacteria</taxon>
        <taxon>Bacillati</taxon>
        <taxon>Actinomycetota</taxon>
        <taxon>Actinomycetes</taxon>
        <taxon>Kitasatosporales</taxon>
        <taxon>Streptomycetaceae</taxon>
        <taxon>Streptomyces</taxon>
    </lineage>
</organism>
<dbReference type="PANTHER" id="PTHR46383:SF1">
    <property type="entry name" value="ASPARTATE AMINOTRANSFERASE"/>
    <property type="match status" value="1"/>
</dbReference>
<dbReference type="Proteomes" id="UP000176101">
    <property type="component" value="Unassembled WGS sequence"/>
</dbReference>
<dbReference type="AlphaFoldDB" id="A0A1E7KJT7"/>
<accession>A0A1E7KJT7</accession>
<dbReference type="InterPro" id="IPR050596">
    <property type="entry name" value="AspAT/PAT-like"/>
</dbReference>
<evidence type="ECO:0000256" key="1">
    <source>
        <dbReference type="ARBA" id="ARBA00001933"/>
    </source>
</evidence>
<dbReference type="RefSeq" id="WP_070195933.1">
    <property type="nucleotide sequence ID" value="NZ_LJGU01000114.1"/>
</dbReference>
<comment type="caution">
    <text evidence="7">The sequence shown here is derived from an EMBL/GenBank/DDBJ whole genome shotgun (WGS) entry which is preliminary data.</text>
</comment>
<evidence type="ECO:0000313" key="7">
    <source>
        <dbReference type="EMBL" id="OEV04185.1"/>
    </source>
</evidence>
<keyword evidence="3" id="KW-0032">Aminotransferase</keyword>